<reference evidence="2 3" key="1">
    <citation type="submission" date="2018-09" db="EMBL/GenBank/DDBJ databases">
        <title>Genomic Encyclopedia of Archaeal and Bacterial Type Strains, Phase II (KMG-II): from individual species to whole genera.</title>
        <authorList>
            <person name="Goeker M."/>
        </authorList>
    </citation>
    <scope>NUCLEOTIDE SEQUENCE [LARGE SCALE GENOMIC DNA]</scope>
    <source>
        <strain evidence="2 3">DSM 13151</strain>
    </source>
</reference>
<proteinExistence type="predicted"/>
<sequence length="301" mass="35360">MSELALGVTVFKRPNKLKNLLHSVKGDQIDRVIIADNGNMTEEKREIYNNFSKTDITVLDIEYDSGLGNSRKQIVDELNEEYLLIVDSDIELPKNVVELRDQLEIRSDLGGVGGILWEEKRIRSDCYDLYDQGNIIFRGIRGKKEVKKVANAPLVEFDVIQNVAIFRRECLEDYCWDPKYKIGWEHTDFFLGHMQNTNWEFAVNPNVIFKHNPGGDNEYMKSRKNRKRLEKSKKYFLQKWGYKQVVNGQVRWLQSNDGILTKRRLFEESIKRVLLTLPVNVQVLLMRMRDKLRYLKGKPPF</sequence>
<accession>A0A3R7FYB1</accession>
<dbReference type="GO" id="GO:0016740">
    <property type="term" value="F:transferase activity"/>
    <property type="evidence" value="ECO:0007669"/>
    <property type="project" value="UniProtKB-KW"/>
</dbReference>
<dbReference type="CDD" id="cd00761">
    <property type="entry name" value="Glyco_tranf_GTA_type"/>
    <property type="match status" value="1"/>
</dbReference>
<gene>
    <name evidence="2" type="ORF">ATJ93_1058</name>
</gene>
<dbReference type="Proteomes" id="UP000283805">
    <property type="component" value="Unassembled WGS sequence"/>
</dbReference>
<name>A0A3R7FYB1_9EURY</name>
<dbReference type="AlphaFoldDB" id="A0A3R7FYB1"/>
<dbReference type="Gene3D" id="3.90.550.10">
    <property type="entry name" value="Spore Coat Polysaccharide Biosynthesis Protein SpsA, Chain A"/>
    <property type="match status" value="1"/>
</dbReference>
<dbReference type="RefSeq" id="WP_120243521.1">
    <property type="nucleotide sequence ID" value="NZ_RAPO01000001.1"/>
</dbReference>
<dbReference type="Pfam" id="PF00535">
    <property type="entry name" value="Glycos_transf_2"/>
    <property type="match status" value="1"/>
</dbReference>
<keyword evidence="2" id="KW-0808">Transferase</keyword>
<dbReference type="SUPFAM" id="SSF53448">
    <property type="entry name" value="Nucleotide-diphospho-sugar transferases"/>
    <property type="match status" value="1"/>
</dbReference>
<evidence type="ECO:0000259" key="1">
    <source>
        <dbReference type="Pfam" id="PF00535"/>
    </source>
</evidence>
<dbReference type="InterPro" id="IPR029044">
    <property type="entry name" value="Nucleotide-diphossugar_trans"/>
</dbReference>
<comment type="caution">
    <text evidence="2">The sequence shown here is derived from an EMBL/GenBank/DDBJ whole genome shotgun (WGS) entry which is preliminary data.</text>
</comment>
<evidence type="ECO:0000313" key="3">
    <source>
        <dbReference type="Proteomes" id="UP000283805"/>
    </source>
</evidence>
<dbReference type="OrthoDB" id="46222at2157"/>
<protein>
    <submittedName>
        <fullName evidence="2">Glycosyl transferase family 2</fullName>
    </submittedName>
</protein>
<feature type="domain" description="Glycosyltransferase 2-like" evidence="1">
    <location>
        <begin position="8"/>
        <end position="98"/>
    </location>
</feature>
<dbReference type="InterPro" id="IPR001173">
    <property type="entry name" value="Glyco_trans_2-like"/>
</dbReference>
<keyword evidence="3" id="KW-1185">Reference proteome</keyword>
<evidence type="ECO:0000313" key="2">
    <source>
        <dbReference type="EMBL" id="RKD98057.1"/>
    </source>
</evidence>
<organism evidence="2 3">
    <name type="scientific">Halopiger aswanensis</name>
    <dbReference type="NCBI Taxonomy" id="148449"/>
    <lineage>
        <taxon>Archaea</taxon>
        <taxon>Methanobacteriati</taxon>
        <taxon>Methanobacteriota</taxon>
        <taxon>Stenosarchaea group</taxon>
        <taxon>Halobacteria</taxon>
        <taxon>Halobacteriales</taxon>
        <taxon>Natrialbaceae</taxon>
        <taxon>Halopiger</taxon>
    </lineage>
</organism>
<dbReference type="EMBL" id="RAPO01000001">
    <property type="protein sequence ID" value="RKD98057.1"/>
    <property type="molecule type" value="Genomic_DNA"/>
</dbReference>